<organism evidence="2 3">
    <name type="scientific">Smittium culicis</name>
    <dbReference type="NCBI Taxonomy" id="133412"/>
    <lineage>
        <taxon>Eukaryota</taxon>
        <taxon>Fungi</taxon>
        <taxon>Fungi incertae sedis</taxon>
        <taxon>Zoopagomycota</taxon>
        <taxon>Kickxellomycotina</taxon>
        <taxon>Harpellomycetes</taxon>
        <taxon>Harpellales</taxon>
        <taxon>Legeriomycetaceae</taxon>
        <taxon>Smittium</taxon>
    </lineage>
</organism>
<feature type="region of interest" description="Disordered" evidence="1">
    <location>
        <begin position="246"/>
        <end position="274"/>
    </location>
</feature>
<proteinExistence type="predicted"/>
<feature type="compositionally biased region" description="Polar residues" evidence="1">
    <location>
        <begin position="259"/>
        <end position="274"/>
    </location>
</feature>
<feature type="compositionally biased region" description="Low complexity" evidence="1">
    <location>
        <begin position="958"/>
        <end position="973"/>
    </location>
</feature>
<feature type="region of interest" description="Disordered" evidence="1">
    <location>
        <begin position="189"/>
        <end position="231"/>
    </location>
</feature>
<protein>
    <submittedName>
        <fullName evidence="2">Uncharacterized protein</fullName>
    </submittedName>
</protein>
<evidence type="ECO:0000256" key="1">
    <source>
        <dbReference type="SAM" id="MobiDB-lite"/>
    </source>
</evidence>
<feature type="compositionally biased region" description="Low complexity" evidence="1">
    <location>
        <begin position="189"/>
        <end position="213"/>
    </location>
</feature>
<reference evidence="3" key="1">
    <citation type="submission" date="2017-01" db="EMBL/GenBank/DDBJ databases">
        <authorList>
            <person name="Wang Y."/>
            <person name="White M."/>
            <person name="Kvist S."/>
            <person name="Moncalvo J.-M."/>
        </authorList>
    </citation>
    <scope>NUCLEOTIDE SEQUENCE [LARGE SCALE GENOMIC DNA]</scope>
    <source>
        <strain evidence="3">ID-206-W2</strain>
    </source>
</reference>
<feature type="compositionally biased region" description="Basic residues" evidence="1">
    <location>
        <begin position="1"/>
        <end position="22"/>
    </location>
</feature>
<feature type="compositionally biased region" description="Polar residues" evidence="1">
    <location>
        <begin position="51"/>
        <end position="92"/>
    </location>
</feature>
<feature type="region of interest" description="Disordered" evidence="1">
    <location>
        <begin position="113"/>
        <end position="160"/>
    </location>
</feature>
<feature type="region of interest" description="Disordered" evidence="1">
    <location>
        <begin position="462"/>
        <end position="506"/>
    </location>
</feature>
<name>A0A1R1YNW1_9FUNG</name>
<evidence type="ECO:0000313" key="3">
    <source>
        <dbReference type="Proteomes" id="UP000187429"/>
    </source>
</evidence>
<feature type="compositionally biased region" description="Acidic residues" evidence="1">
    <location>
        <begin position="466"/>
        <end position="482"/>
    </location>
</feature>
<feature type="region of interest" description="Disordered" evidence="1">
    <location>
        <begin position="931"/>
        <end position="973"/>
    </location>
</feature>
<keyword evidence="3" id="KW-1185">Reference proteome</keyword>
<feature type="compositionally biased region" description="Polar residues" evidence="1">
    <location>
        <begin position="113"/>
        <end position="127"/>
    </location>
</feature>
<feature type="region of interest" description="Disordered" evidence="1">
    <location>
        <begin position="1"/>
        <end position="97"/>
    </location>
</feature>
<feature type="compositionally biased region" description="Low complexity" evidence="1">
    <location>
        <begin position="132"/>
        <end position="142"/>
    </location>
</feature>
<dbReference type="Proteomes" id="UP000187429">
    <property type="component" value="Unassembled WGS sequence"/>
</dbReference>
<feature type="compositionally biased region" description="Polar residues" evidence="1">
    <location>
        <begin position="934"/>
        <end position="957"/>
    </location>
</feature>
<dbReference type="OrthoDB" id="5574788at2759"/>
<dbReference type="EMBL" id="LSSM01000544">
    <property type="protein sequence ID" value="OMJ28574.1"/>
    <property type="molecule type" value="Genomic_DNA"/>
</dbReference>
<dbReference type="AlphaFoldDB" id="A0A1R1YNW1"/>
<comment type="caution">
    <text evidence="2">The sequence shown here is derived from an EMBL/GenBank/DDBJ whole genome shotgun (WGS) entry which is preliminary data.</text>
</comment>
<sequence length="1058" mass="117313">MKSRAASSKKKKDSDKKNRKHVGWAEKSLVYDSTPTPIAHTDPKQGLIPSQKPQAPKLTNNLDDDIQTSSKFMVGSSAESSVSETNDQNSGFSSWQTTASNTAASSADNFKSAQSTRLLSQNNSNSARLDLSNSKTINNNTSTDEKSLDNSPFSEDPPMIHISENSTIHEKPNSSNLPATDSKKMFLVSSGSSLSDSNDNSNNNTQSTLNSKSCLTSNSNEKNPNKPDRCYLKTSTRVNTDLSQLTAITNSPEHDQIIPETQSTTNSPASQYNSSVEISNLKKTPQIKINPQPPLKYLSSSSPINKESYFDLQSLDSDVYLNSSTQKTAMLQRQQAYQQELEQVAEIQRESIYKYISSLTASNSKYIAAKVASFLTSSEPIRKEVFESSDQSYEWARITNRPFEYNFLRSTYLLREHSHHLNSNHLKNIHDPSKADHFLINNSIPLEIQKKKKSNFPIALNTYQDSDQEGQDENDDDDEDAMDSWFQSLYPPPTQNKGQHNKNEYSSTDSLDNLQWFKPLSKIEKEVYYTPKRTELCSISTLEKDFGISKDYNSTSSYDSGFYGAPNTLKSILKNSKHLTKDPRVDIIKTAEWELVTDEIVDTKPKSKKKHSKKSIPAIKLNIDLRLQPSHLKTLMDSKAELTLANRTAANALKQKITPPQRLVTNSIATLETWKGRRVPGLLKLNIYTGSSFIADNVKSSNNKTSIPNPDQEQQFTVVFNSNKIIVDHTSFNLRQAKSKASKGIPIYLLKAMKTDYALAEKLISNFFNSGEKNSLFSASSILPSATSNFFSSQLSSGYGGSKKPKIIKVTDTTMPAARIASIHDFYYDLYDVAYKAKNSKYKKSNAETNGQSTTLKNSALRSLNSLSIGIKSGSDFGIYKQKSLYSKVLLGNSSYGNTLNQPESSKVINLIDDIDDTPIQILTKSDVPDFSIMSDNQDSKSVTSKPTSSNRSNFEDISQNQSSIPSNSSRFRLSSLSPATKRYEQKPGNIKINSDLGAKPFTEIISSGNNNSNGNTTPEGLNLSASNSFTKKGGNYISFSKATLTTTPVTARPVKNS</sequence>
<accession>A0A1R1YNW1</accession>
<evidence type="ECO:0000313" key="2">
    <source>
        <dbReference type="EMBL" id="OMJ28574.1"/>
    </source>
</evidence>
<gene>
    <name evidence="2" type="ORF">AYI69_g1948</name>
</gene>